<organism evidence="5 6">
    <name type="scientific">Methanoculleus thermophilus</name>
    <dbReference type="NCBI Taxonomy" id="2200"/>
    <lineage>
        <taxon>Archaea</taxon>
        <taxon>Methanobacteriati</taxon>
        <taxon>Methanobacteriota</taxon>
        <taxon>Stenosarchaea group</taxon>
        <taxon>Methanomicrobia</taxon>
        <taxon>Methanomicrobiales</taxon>
        <taxon>Methanomicrobiaceae</taxon>
        <taxon>Methanoculleus</taxon>
    </lineage>
</organism>
<dbReference type="InterPro" id="IPR023576">
    <property type="entry name" value="UbiE/COQ5_MeTrFase_CS"/>
</dbReference>
<proteinExistence type="predicted"/>
<dbReference type="Gene3D" id="3.40.50.150">
    <property type="entry name" value="Vaccinia Virus protein VP39"/>
    <property type="match status" value="1"/>
</dbReference>
<dbReference type="RefSeq" id="WP_083524731.1">
    <property type="nucleotide sequence ID" value="NZ_BCNX01000004.1"/>
</dbReference>
<dbReference type="InterPro" id="IPR041698">
    <property type="entry name" value="Methyltransf_25"/>
</dbReference>
<keyword evidence="1 5" id="KW-0489">Methyltransferase</keyword>
<dbReference type="EMBL" id="FNFT01000002">
    <property type="protein sequence ID" value="SDJ95255.1"/>
    <property type="molecule type" value="Genomic_DNA"/>
</dbReference>
<dbReference type="AlphaFoldDB" id="A0A1G8XZC6"/>
<keyword evidence="2 5" id="KW-0808">Transferase</keyword>
<dbReference type="OrthoDB" id="105748at2157"/>
<protein>
    <submittedName>
        <fullName evidence="5">Methyltransferase domain-containing protein</fullName>
    </submittedName>
</protein>
<dbReference type="GO" id="GO:0032259">
    <property type="term" value="P:methylation"/>
    <property type="evidence" value="ECO:0007669"/>
    <property type="project" value="UniProtKB-KW"/>
</dbReference>
<gene>
    <name evidence="5" type="ORF">SAMN04488571_102103</name>
</gene>
<evidence type="ECO:0000256" key="2">
    <source>
        <dbReference type="ARBA" id="ARBA00022679"/>
    </source>
</evidence>
<evidence type="ECO:0000256" key="3">
    <source>
        <dbReference type="ARBA" id="ARBA00022691"/>
    </source>
</evidence>
<sequence length="276" mass="32003">MQNLARQRDAWDEEITRHHRHPLRAVIDDEDLNNVYIDSSQKRLISKAVQIEPHFTVLDYGCGVGRWTLWFAQQVHHVVGVDISPKMVEVARQAADEAGIRNVEHHVIDDLPLPFRDGMFDLVNVVWVLRYITDGDELTRTVQEICRVIRPGGYVTLIELTTRGEPVFKTHDDESSAPRVYRRWEQYQSLFEECGMTMKENAISSASPLYWFYFAARNAARRRDLPDLLSPMAPLFVSVSLATEGLTTGLMQILPERDFFWCRHRFLCFEKPAIQT</sequence>
<reference evidence="5 6" key="1">
    <citation type="submission" date="2016-10" db="EMBL/GenBank/DDBJ databases">
        <authorList>
            <person name="Varghese N."/>
            <person name="Submissions S."/>
        </authorList>
    </citation>
    <scope>NUCLEOTIDE SEQUENCE [LARGE SCALE GENOMIC DNA]</scope>
    <source>
        <strain evidence="5 6">DSM 2373</strain>
    </source>
</reference>
<dbReference type="PROSITE" id="PS01184">
    <property type="entry name" value="UBIE_2"/>
    <property type="match status" value="1"/>
</dbReference>
<keyword evidence="6" id="KW-1185">Reference proteome</keyword>
<dbReference type="GO" id="GO:0008168">
    <property type="term" value="F:methyltransferase activity"/>
    <property type="evidence" value="ECO:0007669"/>
    <property type="project" value="UniProtKB-KW"/>
</dbReference>
<evidence type="ECO:0000313" key="5">
    <source>
        <dbReference type="EMBL" id="SDJ95255.1"/>
    </source>
</evidence>
<dbReference type="PANTHER" id="PTHR42912:SF93">
    <property type="entry name" value="N6-ADENOSINE-METHYLTRANSFERASE TMT1A"/>
    <property type="match status" value="1"/>
</dbReference>
<dbReference type="InterPro" id="IPR050508">
    <property type="entry name" value="Methyltransf_Superfamily"/>
</dbReference>
<feature type="domain" description="Methyltransferase" evidence="4">
    <location>
        <begin position="57"/>
        <end position="153"/>
    </location>
</feature>
<dbReference type="STRING" id="2200.GCA_001571405_00555"/>
<dbReference type="Proteomes" id="UP000326500">
    <property type="component" value="Unassembled WGS sequence"/>
</dbReference>
<accession>A0A1G8XZC6</accession>
<dbReference type="PANTHER" id="PTHR42912">
    <property type="entry name" value="METHYLTRANSFERASE"/>
    <property type="match status" value="1"/>
</dbReference>
<evidence type="ECO:0000259" key="4">
    <source>
        <dbReference type="Pfam" id="PF13649"/>
    </source>
</evidence>
<evidence type="ECO:0000256" key="1">
    <source>
        <dbReference type="ARBA" id="ARBA00022603"/>
    </source>
</evidence>
<dbReference type="InterPro" id="IPR029063">
    <property type="entry name" value="SAM-dependent_MTases_sf"/>
</dbReference>
<dbReference type="CDD" id="cd02440">
    <property type="entry name" value="AdoMet_MTases"/>
    <property type="match status" value="1"/>
</dbReference>
<dbReference type="Pfam" id="PF13649">
    <property type="entry name" value="Methyltransf_25"/>
    <property type="match status" value="1"/>
</dbReference>
<evidence type="ECO:0000313" key="6">
    <source>
        <dbReference type="Proteomes" id="UP000326500"/>
    </source>
</evidence>
<keyword evidence="3" id="KW-0949">S-adenosyl-L-methionine</keyword>
<name>A0A1G8XZC6_9EURY</name>
<dbReference type="SUPFAM" id="SSF53335">
    <property type="entry name" value="S-adenosyl-L-methionine-dependent methyltransferases"/>
    <property type="match status" value="1"/>
</dbReference>